<dbReference type="AlphaFoldDB" id="A0ABD0LXI7"/>
<evidence type="ECO:0000313" key="2">
    <source>
        <dbReference type="Proteomes" id="UP001519460"/>
    </source>
</evidence>
<dbReference type="EMBL" id="JACVVK020000015">
    <property type="protein sequence ID" value="KAK7504365.1"/>
    <property type="molecule type" value="Genomic_DNA"/>
</dbReference>
<comment type="caution">
    <text evidence="1">The sequence shown here is derived from an EMBL/GenBank/DDBJ whole genome shotgun (WGS) entry which is preliminary data.</text>
</comment>
<reference evidence="1 2" key="1">
    <citation type="journal article" date="2023" name="Sci. Data">
        <title>Genome assembly of the Korean intertidal mud-creeper Batillaria attramentaria.</title>
        <authorList>
            <person name="Patra A.K."/>
            <person name="Ho P.T."/>
            <person name="Jun S."/>
            <person name="Lee S.J."/>
            <person name="Kim Y."/>
            <person name="Won Y.J."/>
        </authorList>
    </citation>
    <scope>NUCLEOTIDE SEQUENCE [LARGE SCALE GENOMIC DNA]</scope>
    <source>
        <strain evidence="1">Wonlab-2016</strain>
    </source>
</reference>
<evidence type="ECO:0000313" key="1">
    <source>
        <dbReference type="EMBL" id="KAK7504365.1"/>
    </source>
</evidence>
<name>A0ABD0LXI7_9CAEN</name>
<organism evidence="1 2">
    <name type="scientific">Batillaria attramentaria</name>
    <dbReference type="NCBI Taxonomy" id="370345"/>
    <lineage>
        <taxon>Eukaryota</taxon>
        <taxon>Metazoa</taxon>
        <taxon>Spiralia</taxon>
        <taxon>Lophotrochozoa</taxon>
        <taxon>Mollusca</taxon>
        <taxon>Gastropoda</taxon>
        <taxon>Caenogastropoda</taxon>
        <taxon>Sorbeoconcha</taxon>
        <taxon>Cerithioidea</taxon>
        <taxon>Batillariidae</taxon>
        <taxon>Batillaria</taxon>
    </lineage>
</organism>
<dbReference type="Proteomes" id="UP001519460">
    <property type="component" value="Unassembled WGS sequence"/>
</dbReference>
<protein>
    <submittedName>
        <fullName evidence="1">Uncharacterized protein</fullName>
    </submittedName>
</protein>
<accession>A0ABD0LXI7</accession>
<proteinExistence type="predicted"/>
<sequence length="108" mass="12299">MIHYSQHHTYAPTATCKRDENSTEIKSTRCAEFSLPAFSFLCDMVAVADYVLSILPGLKLKTLLTFAGRERCLIDQIHHNHHCCFRKPCQERGQGHSLGKIRLKIVSK</sequence>
<gene>
    <name evidence="1" type="ORF">BaRGS_00004231</name>
</gene>
<keyword evidence="2" id="KW-1185">Reference proteome</keyword>